<sequence length="94" mass="10687">MYKIEGQTNLYVLYYRDPNGVSPTDDPKSYTAFESDAENDDDDNEDTSVEGDSDSDMQLPIPPEMRFNQDLVSDILVVWLKQPLDLCRTSFGKA</sequence>
<reference evidence="3" key="1">
    <citation type="submission" date="2017-03" db="EMBL/GenBank/DDBJ databases">
        <title>Phytopthora megakarya and P. palmivora, two closely related causual agents of cacao black pod achieved similar genome size and gene model numbers by different mechanisms.</title>
        <authorList>
            <person name="Ali S."/>
            <person name="Shao J."/>
            <person name="Larry D.J."/>
            <person name="Kronmiller B."/>
            <person name="Shen D."/>
            <person name="Strem M.D."/>
            <person name="Melnick R.L."/>
            <person name="Guiltinan M.J."/>
            <person name="Tyler B.M."/>
            <person name="Meinhardt L.W."/>
            <person name="Bailey B.A."/>
        </authorList>
    </citation>
    <scope>NUCLEOTIDE SEQUENCE [LARGE SCALE GENOMIC DNA]</scope>
    <source>
        <strain evidence="3">zdho120</strain>
    </source>
</reference>
<proteinExistence type="predicted"/>
<gene>
    <name evidence="2" type="ORF">PHMEG_00015328</name>
</gene>
<feature type="region of interest" description="Disordered" evidence="1">
    <location>
        <begin position="17"/>
        <end position="62"/>
    </location>
</feature>
<evidence type="ECO:0000313" key="3">
    <source>
        <dbReference type="Proteomes" id="UP000198211"/>
    </source>
</evidence>
<dbReference type="Proteomes" id="UP000198211">
    <property type="component" value="Unassembled WGS sequence"/>
</dbReference>
<accession>A0A225W2L1</accession>
<evidence type="ECO:0000256" key="1">
    <source>
        <dbReference type="SAM" id="MobiDB-lite"/>
    </source>
</evidence>
<name>A0A225W2L1_9STRA</name>
<keyword evidence="3" id="KW-1185">Reference proteome</keyword>
<dbReference type="EMBL" id="NBNE01002074">
    <property type="protein sequence ID" value="OWZ11624.1"/>
    <property type="molecule type" value="Genomic_DNA"/>
</dbReference>
<protein>
    <submittedName>
        <fullName evidence="2">Uncharacterized protein</fullName>
    </submittedName>
</protein>
<dbReference type="OrthoDB" id="146628at2759"/>
<organism evidence="2 3">
    <name type="scientific">Phytophthora megakarya</name>
    <dbReference type="NCBI Taxonomy" id="4795"/>
    <lineage>
        <taxon>Eukaryota</taxon>
        <taxon>Sar</taxon>
        <taxon>Stramenopiles</taxon>
        <taxon>Oomycota</taxon>
        <taxon>Peronosporomycetes</taxon>
        <taxon>Peronosporales</taxon>
        <taxon>Peronosporaceae</taxon>
        <taxon>Phytophthora</taxon>
    </lineage>
</organism>
<dbReference type="AlphaFoldDB" id="A0A225W2L1"/>
<feature type="compositionally biased region" description="Acidic residues" evidence="1">
    <location>
        <begin position="35"/>
        <end position="55"/>
    </location>
</feature>
<evidence type="ECO:0000313" key="2">
    <source>
        <dbReference type="EMBL" id="OWZ11624.1"/>
    </source>
</evidence>
<comment type="caution">
    <text evidence="2">The sequence shown here is derived from an EMBL/GenBank/DDBJ whole genome shotgun (WGS) entry which is preliminary data.</text>
</comment>